<dbReference type="InterPro" id="IPR005366">
    <property type="entry name" value="EMC8/9"/>
</dbReference>
<dbReference type="AlphaFoldDB" id="G0U095"/>
<accession>G0U095</accession>
<gene>
    <name evidence="1" type="ORF">TVY486_0801010</name>
</gene>
<dbReference type="PANTHER" id="PTHR12941">
    <property type="entry name" value="ER MEMBRANE PROTEIN COMPLEX"/>
    <property type="match status" value="1"/>
</dbReference>
<dbReference type="GO" id="GO:0072546">
    <property type="term" value="C:EMC complex"/>
    <property type="evidence" value="ECO:0007669"/>
    <property type="project" value="InterPro"/>
</dbReference>
<protein>
    <recommendedName>
        <fullName evidence="2">MPN domain-containing protein</fullName>
    </recommendedName>
</protein>
<dbReference type="PANTHER" id="PTHR12941:SF10">
    <property type="entry name" value="ER MEMBRANE PROTEIN COMPLEX SUBUNIT 8_9 HOMOLOG"/>
    <property type="match status" value="1"/>
</dbReference>
<dbReference type="CDD" id="cd08060">
    <property type="entry name" value="MPN_UPF0172"/>
    <property type="match status" value="1"/>
</dbReference>
<evidence type="ECO:0008006" key="2">
    <source>
        <dbReference type="Google" id="ProtNLM"/>
    </source>
</evidence>
<dbReference type="VEuPathDB" id="TriTrypDB:TvY486_0801010"/>
<name>G0U095_TRYVY</name>
<evidence type="ECO:0000313" key="1">
    <source>
        <dbReference type="EMBL" id="CCC49493.1"/>
    </source>
</evidence>
<proteinExistence type="predicted"/>
<reference evidence="1" key="1">
    <citation type="journal article" date="2012" name="Proc. Natl. Acad. Sci. U.S.A.">
        <title>Antigenic diversity is generated by distinct evolutionary mechanisms in African trypanosome species.</title>
        <authorList>
            <person name="Jackson A.P."/>
            <person name="Berry A."/>
            <person name="Aslett M."/>
            <person name="Allison H.C."/>
            <person name="Burton P."/>
            <person name="Vavrova-Anderson J."/>
            <person name="Brown R."/>
            <person name="Browne H."/>
            <person name="Corton N."/>
            <person name="Hauser H."/>
            <person name="Gamble J."/>
            <person name="Gilderthorp R."/>
            <person name="Marcello L."/>
            <person name="McQuillan J."/>
            <person name="Otto T.D."/>
            <person name="Quail M.A."/>
            <person name="Sanders M.J."/>
            <person name="van Tonder A."/>
            <person name="Ginger M.L."/>
            <person name="Field M.C."/>
            <person name="Barry J.D."/>
            <person name="Hertz-Fowler C."/>
            <person name="Berriman M."/>
        </authorList>
    </citation>
    <scope>NUCLEOTIDE SEQUENCE</scope>
    <source>
        <strain evidence="1">Y486</strain>
    </source>
</reference>
<dbReference type="Pfam" id="PF03665">
    <property type="entry name" value="UPF0172"/>
    <property type="match status" value="1"/>
</dbReference>
<organism evidence="1">
    <name type="scientific">Trypanosoma vivax (strain Y486)</name>
    <dbReference type="NCBI Taxonomy" id="1055687"/>
    <lineage>
        <taxon>Eukaryota</taxon>
        <taxon>Discoba</taxon>
        <taxon>Euglenozoa</taxon>
        <taxon>Kinetoplastea</taxon>
        <taxon>Metakinetoplastina</taxon>
        <taxon>Trypanosomatida</taxon>
        <taxon>Trypanosomatidae</taxon>
        <taxon>Trypanosoma</taxon>
        <taxon>Duttonella</taxon>
    </lineage>
</organism>
<dbReference type="EMBL" id="HE573024">
    <property type="protein sequence ID" value="CCC49493.1"/>
    <property type="molecule type" value="Genomic_DNA"/>
</dbReference>
<sequence>MASPLSASTPPVVTSVDAYVKALLHCQKYPTQPVAGFLIGKRISENGVGSSGANAEDTDRVFVADSVPLFHAIMMTSPHPMMSVAYAQVSTYARTKGLVLLGYYVANEHVGDTTVSPLTEKVLRMLHSRKSGDYQPLLWRIVSLQPTESPDVLAAYYNSTNSCLTEASSLTFGCWNSDTLSCETTVSKATAVEILENSLDALKQFQLVDFEDHLESVQLNYLEQAAPA</sequence>
<dbReference type="OMA" id="KALLHCQ"/>